<dbReference type="EMBL" id="NEVS01000004">
    <property type="protein sequence ID" value="OZI60272.1"/>
    <property type="molecule type" value="Genomic_DNA"/>
</dbReference>
<keyword evidence="1" id="KW-0560">Oxidoreductase</keyword>
<accession>A0A261UFT2</accession>
<comment type="caution">
    <text evidence="1">The sequence shown here is derived from an EMBL/GenBank/DDBJ whole genome shotgun (WGS) entry which is preliminary data.</text>
</comment>
<dbReference type="Pfam" id="PF05721">
    <property type="entry name" value="PhyH"/>
    <property type="match status" value="1"/>
</dbReference>
<keyword evidence="1" id="KW-0223">Dioxygenase</keyword>
<protein>
    <submittedName>
        <fullName evidence="1">Phytanoyl-CoA dioxygenase</fullName>
    </submittedName>
</protein>
<proteinExistence type="predicted"/>
<reference evidence="2" key="1">
    <citation type="submission" date="2017-05" db="EMBL/GenBank/DDBJ databases">
        <title>Complete and WGS of Bordetella genogroups.</title>
        <authorList>
            <person name="Spilker T."/>
            <person name="Lipuma J."/>
        </authorList>
    </citation>
    <scope>NUCLEOTIDE SEQUENCE [LARGE SCALE GENOMIC DNA]</scope>
    <source>
        <strain evidence="2">AU8856</strain>
    </source>
</reference>
<dbReference type="PANTHER" id="PTHR20883:SF46">
    <property type="entry name" value="PHYTANOYL-COA HYDROXYLASE"/>
    <property type="match status" value="1"/>
</dbReference>
<dbReference type="GO" id="GO:0016706">
    <property type="term" value="F:2-oxoglutarate-dependent dioxygenase activity"/>
    <property type="evidence" value="ECO:0007669"/>
    <property type="project" value="UniProtKB-ARBA"/>
</dbReference>
<evidence type="ECO:0000313" key="1">
    <source>
        <dbReference type="EMBL" id="OZI60272.1"/>
    </source>
</evidence>
<dbReference type="Proteomes" id="UP000215767">
    <property type="component" value="Unassembled WGS sequence"/>
</dbReference>
<dbReference type="AlphaFoldDB" id="A0A261UFT2"/>
<dbReference type="SUPFAM" id="SSF51197">
    <property type="entry name" value="Clavaminate synthase-like"/>
    <property type="match status" value="1"/>
</dbReference>
<dbReference type="OrthoDB" id="9791262at2"/>
<organism evidence="1 2">
    <name type="scientific">Bordetella genomosp. 11</name>
    <dbReference type="NCBI Taxonomy" id="1416808"/>
    <lineage>
        <taxon>Bacteria</taxon>
        <taxon>Pseudomonadati</taxon>
        <taxon>Pseudomonadota</taxon>
        <taxon>Betaproteobacteria</taxon>
        <taxon>Burkholderiales</taxon>
        <taxon>Alcaligenaceae</taxon>
        <taxon>Bordetella</taxon>
    </lineage>
</organism>
<keyword evidence="2" id="KW-1185">Reference proteome</keyword>
<dbReference type="RefSeq" id="WP_094841689.1">
    <property type="nucleotide sequence ID" value="NZ_NEVS01000004.1"/>
</dbReference>
<dbReference type="PANTHER" id="PTHR20883">
    <property type="entry name" value="PHYTANOYL-COA DIOXYGENASE DOMAIN CONTAINING 1"/>
    <property type="match status" value="1"/>
</dbReference>
<dbReference type="Gene3D" id="2.60.120.620">
    <property type="entry name" value="q2cbj1_9rhob like domain"/>
    <property type="match status" value="1"/>
</dbReference>
<name>A0A261UFT2_9BORD</name>
<dbReference type="InterPro" id="IPR008775">
    <property type="entry name" value="Phytyl_CoA_dOase-like"/>
</dbReference>
<dbReference type="GO" id="GO:0005506">
    <property type="term" value="F:iron ion binding"/>
    <property type="evidence" value="ECO:0007669"/>
    <property type="project" value="UniProtKB-ARBA"/>
</dbReference>
<gene>
    <name evidence="1" type="ORF">CAL28_12600</name>
</gene>
<sequence>MSTYGIDEKWIERIASDTFDLEVFNQTGVFVLRGAIAPPTVATWQREWAAFYEASLKNGRDVNRANPVALNEALPETLAGMYRDPALIDVARQVFGADIALYNHRFVIKDQFSRTPVFLHQDSCYHLGRHNKCSLFVPLSEVNGDNGGLSFYLGSHKLGFLGDAGEIDPEAFEIKWPKVTPEMRPGDFAIMHSSVWHESGPNVSGIDRIMADTIVQPADDPTGKELLAGSWRTDFFYSPINCIRYFKNSRVKKNMKFQEEIAELRASLDAANGQA</sequence>
<evidence type="ECO:0000313" key="2">
    <source>
        <dbReference type="Proteomes" id="UP000215767"/>
    </source>
</evidence>